<dbReference type="SUPFAM" id="SSF51182">
    <property type="entry name" value="RmlC-like cupins"/>
    <property type="match status" value="1"/>
</dbReference>
<gene>
    <name evidence="2" type="ORF">HK105_201461</name>
</gene>
<sequence length="152" mass="15899">MLAASPLATSPRFPSVGTFRVDSFDAPRSPTDGSASPTSPTAQALFPGATDSLVILRSVNEGLRASVSLAAGAKLPLGTRSANAEYFVIKGAVVLSNPRTREERTAKAGSHLLISAHCPHSIVALEDSQLLFVSPSDNPTFKRAVVRDGEVE</sequence>
<protein>
    <recommendedName>
        <fullName evidence="4">Cupin type-1 domain-containing protein</fullName>
    </recommendedName>
</protein>
<name>A0ABR4NIA0_9FUNG</name>
<dbReference type="CDD" id="cd02208">
    <property type="entry name" value="cupin_RmlC-like"/>
    <property type="match status" value="1"/>
</dbReference>
<evidence type="ECO:0000313" key="2">
    <source>
        <dbReference type="EMBL" id="KAL2919186.1"/>
    </source>
</evidence>
<proteinExistence type="predicted"/>
<feature type="region of interest" description="Disordered" evidence="1">
    <location>
        <begin position="1"/>
        <end position="44"/>
    </location>
</feature>
<keyword evidence="3" id="KW-1185">Reference proteome</keyword>
<accession>A0ABR4NIA0</accession>
<dbReference type="InterPro" id="IPR011051">
    <property type="entry name" value="RmlC_Cupin_sf"/>
</dbReference>
<reference evidence="2 3" key="1">
    <citation type="submission" date="2023-09" db="EMBL/GenBank/DDBJ databases">
        <title>Pangenome analysis of Batrachochytrium dendrobatidis and related Chytrids.</title>
        <authorList>
            <person name="Yacoub M.N."/>
            <person name="Stajich J.E."/>
            <person name="James T.Y."/>
        </authorList>
    </citation>
    <scope>NUCLEOTIDE SEQUENCE [LARGE SCALE GENOMIC DNA]</scope>
    <source>
        <strain evidence="2 3">JEL0888</strain>
    </source>
</reference>
<dbReference type="Proteomes" id="UP001527925">
    <property type="component" value="Unassembled WGS sequence"/>
</dbReference>
<evidence type="ECO:0000256" key="1">
    <source>
        <dbReference type="SAM" id="MobiDB-lite"/>
    </source>
</evidence>
<dbReference type="Gene3D" id="2.60.120.10">
    <property type="entry name" value="Jelly Rolls"/>
    <property type="match status" value="1"/>
</dbReference>
<evidence type="ECO:0000313" key="3">
    <source>
        <dbReference type="Proteomes" id="UP001527925"/>
    </source>
</evidence>
<organism evidence="2 3">
    <name type="scientific">Polyrhizophydium stewartii</name>
    <dbReference type="NCBI Taxonomy" id="2732419"/>
    <lineage>
        <taxon>Eukaryota</taxon>
        <taxon>Fungi</taxon>
        <taxon>Fungi incertae sedis</taxon>
        <taxon>Chytridiomycota</taxon>
        <taxon>Chytridiomycota incertae sedis</taxon>
        <taxon>Chytridiomycetes</taxon>
        <taxon>Rhizophydiales</taxon>
        <taxon>Rhizophydiales incertae sedis</taxon>
        <taxon>Polyrhizophydium</taxon>
    </lineage>
</organism>
<evidence type="ECO:0008006" key="4">
    <source>
        <dbReference type="Google" id="ProtNLM"/>
    </source>
</evidence>
<comment type="caution">
    <text evidence="2">The sequence shown here is derived from an EMBL/GenBank/DDBJ whole genome shotgun (WGS) entry which is preliminary data.</text>
</comment>
<dbReference type="EMBL" id="JADGIZ020000004">
    <property type="protein sequence ID" value="KAL2919186.1"/>
    <property type="molecule type" value="Genomic_DNA"/>
</dbReference>
<feature type="compositionally biased region" description="Polar residues" evidence="1">
    <location>
        <begin position="31"/>
        <end position="42"/>
    </location>
</feature>
<dbReference type="InterPro" id="IPR014710">
    <property type="entry name" value="RmlC-like_jellyroll"/>
</dbReference>